<gene>
    <name evidence="1" type="ORF">DJ93_3282</name>
</gene>
<dbReference type="Proteomes" id="UP000029389">
    <property type="component" value="Unassembled WGS sequence"/>
</dbReference>
<organism evidence="1 2">
    <name type="scientific">Bacillus clarus</name>
    <dbReference type="NCBI Taxonomy" id="2338372"/>
    <lineage>
        <taxon>Bacteria</taxon>
        <taxon>Bacillati</taxon>
        <taxon>Bacillota</taxon>
        <taxon>Bacilli</taxon>
        <taxon>Bacillales</taxon>
        <taxon>Bacillaceae</taxon>
        <taxon>Bacillus</taxon>
        <taxon>Bacillus cereus group</taxon>
    </lineage>
</organism>
<proteinExistence type="predicted"/>
<accession>A0A090Z3B7</accession>
<evidence type="ECO:0000313" key="2">
    <source>
        <dbReference type="Proteomes" id="UP000029389"/>
    </source>
</evidence>
<comment type="caution">
    <text evidence="1">The sequence shown here is derived from an EMBL/GenBank/DDBJ whole genome shotgun (WGS) entry which is preliminary data.</text>
</comment>
<dbReference type="EMBL" id="JMQC01000008">
    <property type="protein sequence ID" value="KFM98905.1"/>
    <property type="molecule type" value="Genomic_DNA"/>
</dbReference>
<sequence>MSPTKPGNRPIMGTVLILTTRIVLKDKSNVIRRLFYEKTSFIFTPSPLFLYLGGIFL</sequence>
<protein>
    <submittedName>
        <fullName evidence="1">Uncharacterized protein</fullName>
    </submittedName>
</protein>
<evidence type="ECO:0000313" key="1">
    <source>
        <dbReference type="EMBL" id="KFM98905.1"/>
    </source>
</evidence>
<dbReference type="AlphaFoldDB" id="A0A090Z3B7"/>
<name>A0A090Z3B7_9BACI</name>
<reference evidence="1 2" key="1">
    <citation type="submission" date="2014-04" db="EMBL/GenBank/DDBJ databases">
        <authorList>
            <person name="Bishop-Lilly K.A."/>
            <person name="Broomall S.M."/>
            <person name="Chain P.S."/>
            <person name="Chertkov O."/>
            <person name="Coyne S.R."/>
            <person name="Daligault H.E."/>
            <person name="Davenport K.W."/>
            <person name="Erkkila T."/>
            <person name="Frey K.G."/>
            <person name="Gibbons H.S."/>
            <person name="Gu W."/>
            <person name="Jaissle J."/>
            <person name="Johnson S.L."/>
            <person name="Koroleva G.I."/>
            <person name="Ladner J.T."/>
            <person name="Lo C.-C."/>
            <person name="Minogue T.D."/>
            <person name="Munk C."/>
            <person name="Palacios G.F."/>
            <person name="Redden C.L."/>
            <person name="Rosenzweig C.N."/>
            <person name="Scholz M.B."/>
            <person name="Teshima H."/>
            <person name="Xu Y."/>
        </authorList>
    </citation>
    <scope>NUCLEOTIDE SEQUENCE [LARGE SCALE GENOMIC DNA]</scope>
    <source>
        <strain evidence="1 2">BHP</strain>
    </source>
</reference>